<keyword evidence="2" id="KW-0547">Nucleotide-binding</keyword>
<dbReference type="KEGG" id="pfaa:MM59RIKEN_31620"/>
<keyword evidence="6" id="KW-1185">Reference proteome</keyword>
<organism evidence="5 6">
    <name type="scientific">Pusillibacter faecalis</name>
    <dbReference type="NCBI Taxonomy" id="2714358"/>
    <lineage>
        <taxon>Bacteria</taxon>
        <taxon>Bacillati</taxon>
        <taxon>Bacillota</taxon>
        <taxon>Clostridia</taxon>
        <taxon>Eubacteriales</taxon>
        <taxon>Oscillospiraceae</taxon>
        <taxon>Pusillibacter</taxon>
    </lineage>
</organism>
<dbReference type="SMART" id="SM00382">
    <property type="entry name" value="AAA"/>
    <property type="match status" value="2"/>
</dbReference>
<keyword evidence="3 5" id="KW-0067">ATP-binding</keyword>
<gene>
    <name evidence="5" type="ORF">MM59RIKEN_31620</name>
</gene>
<protein>
    <submittedName>
        <fullName evidence="5">Heme ABC transporter ATP-binding protein</fullName>
    </submittedName>
</protein>
<feature type="domain" description="ABC transporter" evidence="4">
    <location>
        <begin position="320"/>
        <end position="537"/>
    </location>
</feature>
<dbReference type="EMBL" id="AP023421">
    <property type="protein sequence ID" value="BCK85843.1"/>
    <property type="molecule type" value="Genomic_DNA"/>
</dbReference>
<dbReference type="AlphaFoldDB" id="A0A830ZTN2"/>
<evidence type="ECO:0000256" key="2">
    <source>
        <dbReference type="ARBA" id="ARBA00022741"/>
    </source>
</evidence>
<dbReference type="PANTHER" id="PTHR42855:SF2">
    <property type="entry name" value="DRUG RESISTANCE ABC TRANSPORTER,ATP-BINDING PROTEIN"/>
    <property type="match status" value="1"/>
</dbReference>
<dbReference type="PANTHER" id="PTHR42855">
    <property type="entry name" value="ABC TRANSPORTER ATP-BINDING SUBUNIT"/>
    <property type="match status" value="1"/>
</dbReference>
<keyword evidence="5" id="KW-0614">Plasmid</keyword>
<evidence type="ECO:0000256" key="3">
    <source>
        <dbReference type="ARBA" id="ARBA00022840"/>
    </source>
</evidence>
<dbReference type="Gene3D" id="3.40.50.300">
    <property type="entry name" value="P-loop containing nucleotide triphosphate hydrolases"/>
    <property type="match status" value="2"/>
</dbReference>
<keyword evidence="1" id="KW-0677">Repeat</keyword>
<sequence>MITVNDVSMNFSGQTLFKHVDLKFIPGNCYGIIGANGAGKSTFLRILSGDLEPTTGEVIIPKEERMSILKQDHFQYDAYTVLDTVILGNQHLYDIMKEKDALYEKEDFTDEDGVRASELEAEFAEMGGWEAESDASRLLQGLGLPGDILYSEMSSLTAKEKVKVLLAQALFGKPDIILLDEPTNHLDIQAIEWLEDFLLDCEALTLVVSHDRHFLNTVCTNIVDVDYGQIKMYVGNYEFWYESSQLVQRMIKDQNRKNEEKIKELQSFIQRFSANKSKSKQATARRKLLDKLTVEEMPASSRRYPFVGFKMDRECGKEILAVENLSKTVDGRKVLDNVSFRVNRGEKIAFVGEDEIAKTTLFKIIMGEMEPDEGTYKWGTTITTSYFPLDNSAFFNDCDLNLVDWLGQYTADNAEENTESFKRSFLGRMLFSGDDVFKPVKVLSGGEKVRCMLSRMMLFGSNVLVMDQPTNHLDLESITAVNNGLIDFKGVVLFSSHDHEFVQTIANRIMEFHDGKLTDKLGTYEEYLESQRASGAV</sequence>
<evidence type="ECO:0000313" key="5">
    <source>
        <dbReference type="EMBL" id="BCK85843.1"/>
    </source>
</evidence>
<accession>A0A830ZTN2</accession>
<dbReference type="Pfam" id="PF12848">
    <property type="entry name" value="ABC_tran_Xtn"/>
    <property type="match status" value="1"/>
</dbReference>
<evidence type="ECO:0000313" key="6">
    <source>
        <dbReference type="Proteomes" id="UP000679848"/>
    </source>
</evidence>
<geneLocation type="plasmid" evidence="5 6">
    <name>pMM59_01</name>
</geneLocation>
<dbReference type="PROSITE" id="PS50893">
    <property type="entry name" value="ABC_TRANSPORTER_2"/>
    <property type="match status" value="2"/>
</dbReference>
<dbReference type="InterPro" id="IPR051309">
    <property type="entry name" value="ABCF_ATPase"/>
</dbReference>
<dbReference type="FunFam" id="3.40.50.300:FF:000070">
    <property type="entry name" value="Putative ABC transporter ATP-binding component"/>
    <property type="match status" value="1"/>
</dbReference>
<feature type="domain" description="ABC transporter" evidence="4">
    <location>
        <begin position="2"/>
        <end position="252"/>
    </location>
</feature>
<dbReference type="Proteomes" id="UP000679848">
    <property type="component" value="Plasmid pMM59_01"/>
</dbReference>
<dbReference type="SUPFAM" id="SSF52540">
    <property type="entry name" value="P-loop containing nucleoside triphosphate hydrolases"/>
    <property type="match status" value="2"/>
</dbReference>
<dbReference type="FunFam" id="3.40.50.300:FF:000011">
    <property type="entry name" value="Putative ABC transporter ATP-binding component"/>
    <property type="match status" value="1"/>
</dbReference>
<reference evidence="5" key="1">
    <citation type="submission" date="2020-09" db="EMBL/GenBank/DDBJ databases">
        <title>New species isolated from human feces.</title>
        <authorList>
            <person name="Kitahara M."/>
            <person name="Shigeno Y."/>
            <person name="Shime M."/>
            <person name="Matsumoto Y."/>
            <person name="Nakamura S."/>
            <person name="Motooka D."/>
            <person name="Fukuoka S."/>
            <person name="Nishikawa H."/>
            <person name="Benno Y."/>
        </authorList>
    </citation>
    <scope>NUCLEOTIDE SEQUENCE</scope>
    <source>
        <strain evidence="5">MM59</strain>
        <plasmid evidence="5">pMM59_01</plasmid>
    </source>
</reference>
<dbReference type="Pfam" id="PF00005">
    <property type="entry name" value="ABC_tran"/>
    <property type="match status" value="2"/>
</dbReference>
<dbReference type="GO" id="GO:0005524">
    <property type="term" value="F:ATP binding"/>
    <property type="evidence" value="ECO:0007669"/>
    <property type="project" value="UniProtKB-KW"/>
</dbReference>
<name>A0A830ZTN2_9FIRM</name>
<dbReference type="InterPro" id="IPR003439">
    <property type="entry name" value="ABC_transporter-like_ATP-bd"/>
</dbReference>
<dbReference type="InterPro" id="IPR032781">
    <property type="entry name" value="ABC_tran_Xtn"/>
</dbReference>
<dbReference type="RefSeq" id="WP_213543806.1">
    <property type="nucleotide sequence ID" value="NZ_AP023421.1"/>
</dbReference>
<dbReference type="InterPro" id="IPR003593">
    <property type="entry name" value="AAA+_ATPase"/>
</dbReference>
<evidence type="ECO:0000256" key="1">
    <source>
        <dbReference type="ARBA" id="ARBA00022737"/>
    </source>
</evidence>
<dbReference type="InterPro" id="IPR027417">
    <property type="entry name" value="P-loop_NTPase"/>
</dbReference>
<dbReference type="GO" id="GO:0016887">
    <property type="term" value="F:ATP hydrolysis activity"/>
    <property type="evidence" value="ECO:0007669"/>
    <property type="project" value="InterPro"/>
</dbReference>
<evidence type="ECO:0000259" key="4">
    <source>
        <dbReference type="PROSITE" id="PS50893"/>
    </source>
</evidence>
<dbReference type="CDD" id="cd03221">
    <property type="entry name" value="ABCF_EF-3"/>
    <property type="match status" value="2"/>
</dbReference>
<proteinExistence type="predicted"/>